<evidence type="ECO:0000313" key="11">
    <source>
        <dbReference type="Proteomes" id="UP000594263"/>
    </source>
</evidence>
<evidence type="ECO:0008006" key="12">
    <source>
        <dbReference type="Google" id="ProtNLM"/>
    </source>
</evidence>
<keyword evidence="4" id="KW-0762">Sugar transport</keyword>
<dbReference type="EnsemblPlants" id="Kaladp0021s0024.2.v1.1">
    <property type="protein sequence ID" value="Kaladp0021s0024.2.v1.1"/>
    <property type="gene ID" value="Kaladp0021s0024.v1.1"/>
</dbReference>
<dbReference type="InterPro" id="IPR004316">
    <property type="entry name" value="SWEET_rpt"/>
</dbReference>
<dbReference type="PANTHER" id="PTHR10791:SF157">
    <property type="entry name" value="BIDIRECTIONAL SUGAR TRANSPORTER SWEET"/>
    <property type="match status" value="1"/>
</dbReference>
<reference evidence="10" key="1">
    <citation type="submission" date="2021-01" db="UniProtKB">
        <authorList>
            <consortium name="EnsemblPlants"/>
        </authorList>
    </citation>
    <scope>IDENTIFICATION</scope>
</reference>
<name>A0A7N0T430_KALFE</name>
<organism evidence="10 11">
    <name type="scientific">Kalanchoe fedtschenkoi</name>
    <name type="common">Lavender scallops</name>
    <name type="synonym">South American air plant</name>
    <dbReference type="NCBI Taxonomy" id="63787"/>
    <lineage>
        <taxon>Eukaryota</taxon>
        <taxon>Viridiplantae</taxon>
        <taxon>Streptophyta</taxon>
        <taxon>Embryophyta</taxon>
        <taxon>Tracheophyta</taxon>
        <taxon>Spermatophyta</taxon>
        <taxon>Magnoliopsida</taxon>
        <taxon>eudicotyledons</taxon>
        <taxon>Gunneridae</taxon>
        <taxon>Pentapetalae</taxon>
        <taxon>Saxifragales</taxon>
        <taxon>Crassulaceae</taxon>
        <taxon>Kalanchoe</taxon>
    </lineage>
</organism>
<sequence length="187" mass="20582">MLYVYYALLKQENGMILITINTVGLIVETAYLVIYLIYATPYSRILTTRIILILNLGTYGLVIFITSCAFKGEGQITAAGWTCAVFSVCVFIAPLSIMFPNILGFTFSIAQIALYAYHRNQPAQNAAEQELSTHPNVNEEQPADARFVHGGGDHISGPVCSNLPIDNAVDNRDEVQEIHPITIMVVV</sequence>
<dbReference type="GO" id="GO:0051119">
    <property type="term" value="F:sugar transmembrane transporter activity"/>
    <property type="evidence" value="ECO:0007669"/>
    <property type="project" value="InterPro"/>
</dbReference>
<keyword evidence="6" id="KW-0677">Repeat</keyword>
<evidence type="ECO:0000256" key="3">
    <source>
        <dbReference type="ARBA" id="ARBA00022448"/>
    </source>
</evidence>
<evidence type="ECO:0000256" key="5">
    <source>
        <dbReference type="ARBA" id="ARBA00022692"/>
    </source>
</evidence>
<evidence type="ECO:0000256" key="2">
    <source>
        <dbReference type="ARBA" id="ARBA00007809"/>
    </source>
</evidence>
<accession>A0A7N0T430</accession>
<evidence type="ECO:0000313" key="10">
    <source>
        <dbReference type="EnsemblPlants" id="Kaladp0021s0024.2.v1.1"/>
    </source>
</evidence>
<dbReference type="GO" id="GO:0016020">
    <property type="term" value="C:membrane"/>
    <property type="evidence" value="ECO:0007669"/>
    <property type="project" value="InterPro"/>
</dbReference>
<keyword evidence="11" id="KW-1185">Reference proteome</keyword>
<comment type="subcellular location">
    <subcellularLocation>
        <location evidence="1">Endomembrane system</location>
        <topology evidence="1">Multi-pass membrane protein</topology>
    </subcellularLocation>
</comment>
<evidence type="ECO:0000256" key="4">
    <source>
        <dbReference type="ARBA" id="ARBA00022597"/>
    </source>
</evidence>
<keyword evidence="7 9" id="KW-1133">Transmembrane helix</keyword>
<feature type="transmembrane region" description="Helical" evidence="9">
    <location>
        <begin position="15"/>
        <end position="38"/>
    </location>
</feature>
<comment type="similarity">
    <text evidence="2">Belongs to the SWEET sugar transporter family.</text>
</comment>
<keyword evidence="8 9" id="KW-0472">Membrane</keyword>
<evidence type="ECO:0000256" key="7">
    <source>
        <dbReference type="ARBA" id="ARBA00022989"/>
    </source>
</evidence>
<dbReference type="PANTHER" id="PTHR10791">
    <property type="entry name" value="RAG1-ACTIVATING PROTEIN 1"/>
    <property type="match status" value="1"/>
</dbReference>
<evidence type="ECO:0000256" key="9">
    <source>
        <dbReference type="SAM" id="Phobius"/>
    </source>
</evidence>
<evidence type="ECO:0000256" key="1">
    <source>
        <dbReference type="ARBA" id="ARBA00004127"/>
    </source>
</evidence>
<evidence type="ECO:0000256" key="6">
    <source>
        <dbReference type="ARBA" id="ARBA00022737"/>
    </source>
</evidence>
<dbReference type="Gramene" id="Kaladp0021s0024.2.v1.1">
    <property type="protein sequence ID" value="Kaladp0021s0024.2.v1.1"/>
    <property type="gene ID" value="Kaladp0021s0024.v1.1"/>
</dbReference>
<dbReference type="GO" id="GO:0012505">
    <property type="term" value="C:endomembrane system"/>
    <property type="evidence" value="ECO:0007669"/>
    <property type="project" value="UniProtKB-SubCell"/>
</dbReference>
<evidence type="ECO:0000256" key="8">
    <source>
        <dbReference type="ARBA" id="ARBA00023136"/>
    </source>
</evidence>
<dbReference type="InterPro" id="IPR047664">
    <property type="entry name" value="SWEET"/>
</dbReference>
<keyword evidence="5 9" id="KW-0812">Transmembrane</keyword>
<dbReference type="Pfam" id="PF03083">
    <property type="entry name" value="MtN3_slv"/>
    <property type="match status" value="1"/>
</dbReference>
<proteinExistence type="inferred from homology"/>
<dbReference type="Proteomes" id="UP000594263">
    <property type="component" value="Unplaced"/>
</dbReference>
<keyword evidence="3" id="KW-0813">Transport</keyword>
<feature type="transmembrane region" description="Helical" evidence="9">
    <location>
        <begin position="50"/>
        <end position="72"/>
    </location>
</feature>
<feature type="transmembrane region" description="Helical" evidence="9">
    <location>
        <begin position="78"/>
        <end position="99"/>
    </location>
</feature>
<dbReference type="AlphaFoldDB" id="A0A7N0T430"/>
<protein>
    <recommendedName>
        <fullName evidence="12">Bidirectional sugar transporter SWEET</fullName>
    </recommendedName>
</protein>